<dbReference type="InterPro" id="IPR036412">
    <property type="entry name" value="HAD-like_sf"/>
</dbReference>
<comment type="caution">
    <text evidence="1">The sequence shown here is derived from an EMBL/GenBank/DDBJ whole genome shotgun (WGS) entry which is preliminary data.</text>
</comment>
<dbReference type="AlphaFoldDB" id="A0A2S6EX95"/>
<organism evidence="1 2">
    <name type="scientific">Legionella pneumophila</name>
    <dbReference type="NCBI Taxonomy" id="446"/>
    <lineage>
        <taxon>Bacteria</taxon>
        <taxon>Pseudomonadati</taxon>
        <taxon>Pseudomonadota</taxon>
        <taxon>Gammaproteobacteria</taxon>
        <taxon>Legionellales</taxon>
        <taxon>Legionellaceae</taxon>
        <taxon>Legionella</taxon>
    </lineage>
</organism>
<name>A0A2S6EX95_LEGPN</name>
<protein>
    <submittedName>
        <fullName evidence="1">DUF2608 domain-containing protein</fullName>
    </submittedName>
</protein>
<dbReference type="EMBL" id="PQWY01000016">
    <property type="protein sequence ID" value="PPK29813.1"/>
    <property type="molecule type" value="Genomic_DNA"/>
</dbReference>
<dbReference type="OrthoDB" id="7170926at2"/>
<dbReference type="Gene3D" id="3.40.50.1000">
    <property type="entry name" value="HAD superfamily/HAD-like"/>
    <property type="match status" value="1"/>
</dbReference>
<gene>
    <name evidence="1" type="ORF">C3928_12160</name>
</gene>
<evidence type="ECO:0000313" key="2">
    <source>
        <dbReference type="Proteomes" id="UP000239239"/>
    </source>
</evidence>
<dbReference type="InterPro" id="IPR022565">
    <property type="entry name" value="DUF2608"/>
</dbReference>
<dbReference type="InterPro" id="IPR023214">
    <property type="entry name" value="HAD_sf"/>
</dbReference>
<dbReference type="Pfam" id="PF11019">
    <property type="entry name" value="DUF2608"/>
    <property type="match status" value="1"/>
</dbReference>
<dbReference type="Proteomes" id="UP000239239">
    <property type="component" value="Unassembled WGS sequence"/>
</dbReference>
<sequence>MRFIIIFIYLLLLNPVFAEVIHYQTDTFAKIAAQYKKLGTDPKTTLMVFDLDDTLITMTQPLGSVGWWDWQHELQKQGGGSDKLFTKDYQQLVRVQNILFQLVKMEVTDEYVLPFLKDAANQGTTLMGLTARGKEHLSATLMQLKDNQFTIDDKLLFRKKGLKLNNNKTSVAGNFHCPQFSREVIYQQGIMFLDGEDKGEALLCILANTKQDIKTILFVDDAKRNIVSMDNAFANRDEFLVLNVFYTKENAKELEIQTNPHLQAQVFEQWNFIKENLNNVIIRSNF</sequence>
<dbReference type="RefSeq" id="WP_027227410.1">
    <property type="nucleotide sequence ID" value="NZ_CP017601.1"/>
</dbReference>
<evidence type="ECO:0000313" key="1">
    <source>
        <dbReference type="EMBL" id="PPK29813.1"/>
    </source>
</evidence>
<proteinExistence type="predicted"/>
<dbReference type="SUPFAM" id="SSF56784">
    <property type="entry name" value="HAD-like"/>
    <property type="match status" value="1"/>
</dbReference>
<accession>A0A2S6EX95</accession>
<reference evidence="1 2" key="1">
    <citation type="submission" date="2018-02" db="EMBL/GenBank/DDBJ databases">
        <title>Draft genome sequences of four Legionella pneumophila clinical strains isolated in Ontario.</title>
        <authorList>
            <person name="Fortuna A."/>
            <person name="Ramnarine R."/>
            <person name="Li A."/>
            <person name="Frantz C."/>
            <person name="Mallo G."/>
        </authorList>
    </citation>
    <scope>NUCLEOTIDE SEQUENCE [LARGE SCALE GENOMIC DNA]</scope>
    <source>
        <strain evidence="1 2">LG61</strain>
    </source>
</reference>